<evidence type="ECO:0000313" key="1">
    <source>
        <dbReference type="EMBL" id="GHA78264.1"/>
    </source>
</evidence>
<proteinExistence type="predicted"/>
<gene>
    <name evidence="1" type="ORF">GCM10009007_19100</name>
</gene>
<evidence type="ECO:0000313" key="2">
    <source>
        <dbReference type="Proteomes" id="UP000614287"/>
    </source>
</evidence>
<organism evidence="1 2">
    <name type="scientific">Formosimonas limnophila</name>
    <dbReference type="NCBI Taxonomy" id="1384487"/>
    <lineage>
        <taxon>Bacteria</taxon>
        <taxon>Pseudomonadati</taxon>
        <taxon>Pseudomonadota</taxon>
        <taxon>Betaproteobacteria</taxon>
        <taxon>Burkholderiales</taxon>
        <taxon>Burkholderiaceae</taxon>
        <taxon>Formosimonas</taxon>
    </lineage>
</organism>
<protein>
    <recommendedName>
        <fullName evidence="3">DUF4254 domain-containing protein</fullName>
    </recommendedName>
</protein>
<dbReference type="AlphaFoldDB" id="A0A8J3CLU8"/>
<dbReference type="Pfam" id="PF14063">
    <property type="entry name" value="DUF4254"/>
    <property type="match status" value="1"/>
</dbReference>
<dbReference type="InterPro" id="IPR025350">
    <property type="entry name" value="DUF4254"/>
</dbReference>
<reference evidence="1" key="1">
    <citation type="journal article" date="2014" name="Int. J. Syst. Evol. Microbiol.">
        <title>Complete genome sequence of Corynebacterium casei LMG S-19264T (=DSM 44701T), isolated from a smear-ripened cheese.</title>
        <authorList>
            <consortium name="US DOE Joint Genome Institute (JGI-PGF)"/>
            <person name="Walter F."/>
            <person name="Albersmeier A."/>
            <person name="Kalinowski J."/>
            <person name="Ruckert C."/>
        </authorList>
    </citation>
    <scope>NUCLEOTIDE SEQUENCE</scope>
    <source>
        <strain evidence="1">KCTC 32501</strain>
    </source>
</reference>
<dbReference type="Proteomes" id="UP000614287">
    <property type="component" value="Unassembled WGS sequence"/>
</dbReference>
<sequence>MTHTEFFHDISSTQVIAFHDACLARADFIYVPRQFSEGVWAWIETNHFNNASLWAEEDLARRTTVSGDEIAKNKRAIDGFNQARNDATERVDEEILVRLVDVAHQADARLNSETAGSMIDRMSIMSLKIKAMRAQTQRTDVDAVHIASCEQKLATLIEQRNDLGGCLDALLTDAQAGRAYYKIYRQFKMYNDKTLNPELVKETK</sequence>
<reference evidence="1" key="2">
    <citation type="submission" date="2020-09" db="EMBL/GenBank/DDBJ databases">
        <authorList>
            <person name="Sun Q."/>
            <person name="Kim S."/>
        </authorList>
    </citation>
    <scope>NUCLEOTIDE SEQUENCE</scope>
    <source>
        <strain evidence="1">KCTC 32501</strain>
    </source>
</reference>
<dbReference type="EMBL" id="BMZG01000011">
    <property type="protein sequence ID" value="GHA78264.1"/>
    <property type="molecule type" value="Genomic_DNA"/>
</dbReference>
<comment type="caution">
    <text evidence="1">The sequence shown here is derived from an EMBL/GenBank/DDBJ whole genome shotgun (WGS) entry which is preliminary data.</text>
</comment>
<dbReference type="RefSeq" id="WP_189493740.1">
    <property type="nucleotide sequence ID" value="NZ_BMZG01000011.1"/>
</dbReference>
<evidence type="ECO:0008006" key="3">
    <source>
        <dbReference type="Google" id="ProtNLM"/>
    </source>
</evidence>
<accession>A0A8J3CLU8</accession>
<keyword evidence="2" id="KW-1185">Reference proteome</keyword>
<name>A0A8J3CLU8_9BURK</name>